<evidence type="ECO:0000256" key="1">
    <source>
        <dbReference type="SAM" id="MobiDB-lite"/>
    </source>
</evidence>
<comment type="caution">
    <text evidence="2">The sequence shown here is derived from an EMBL/GenBank/DDBJ whole genome shotgun (WGS) entry which is preliminary data.</text>
</comment>
<dbReference type="Proteomes" id="UP001500466">
    <property type="component" value="Unassembled WGS sequence"/>
</dbReference>
<dbReference type="RefSeq" id="WP_345673305.1">
    <property type="nucleotide sequence ID" value="NZ_BAABHS010000001.1"/>
</dbReference>
<reference evidence="3" key="1">
    <citation type="journal article" date="2019" name="Int. J. Syst. Evol. Microbiol.">
        <title>The Global Catalogue of Microorganisms (GCM) 10K type strain sequencing project: providing services to taxonomists for standard genome sequencing and annotation.</title>
        <authorList>
            <consortium name="The Broad Institute Genomics Platform"/>
            <consortium name="The Broad Institute Genome Sequencing Center for Infectious Disease"/>
            <person name="Wu L."/>
            <person name="Ma J."/>
        </authorList>
    </citation>
    <scope>NUCLEOTIDE SEQUENCE [LARGE SCALE GENOMIC DNA]</scope>
    <source>
        <strain evidence="3">JCM 17986</strain>
    </source>
</reference>
<name>A0ABP9GKI6_9ACTN</name>
<accession>A0ABP9GKI6</accession>
<evidence type="ECO:0000313" key="2">
    <source>
        <dbReference type="EMBL" id="GAA4946178.1"/>
    </source>
</evidence>
<organism evidence="2 3">
    <name type="scientific">Yinghuangia aomiensis</name>
    <dbReference type="NCBI Taxonomy" id="676205"/>
    <lineage>
        <taxon>Bacteria</taxon>
        <taxon>Bacillati</taxon>
        <taxon>Actinomycetota</taxon>
        <taxon>Actinomycetes</taxon>
        <taxon>Kitasatosporales</taxon>
        <taxon>Streptomycetaceae</taxon>
        <taxon>Yinghuangia</taxon>
    </lineage>
</organism>
<proteinExistence type="predicted"/>
<protein>
    <submittedName>
        <fullName evidence="2">YtxH domain-containing protein</fullName>
    </submittedName>
</protein>
<keyword evidence="3" id="KW-1185">Reference proteome</keyword>
<gene>
    <name evidence="2" type="ORF">GCM10023205_02390</name>
</gene>
<dbReference type="EMBL" id="BAABHS010000001">
    <property type="protein sequence ID" value="GAA4946178.1"/>
    <property type="molecule type" value="Genomic_DNA"/>
</dbReference>
<sequence length="96" mass="10152">MGTRITFVAGLAVGYVLGSKAGRERYEQLAKATRSFVDSTPVQSAGHAAAGFGRDASGKAVQKIGEHLPERVGRHLRHDGHSHNGSSAHGRYDDGL</sequence>
<evidence type="ECO:0000313" key="3">
    <source>
        <dbReference type="Proteomes" id="UP001500466"/>
    </source>
</evidence>
<feature type="region of interest" description="Disordered" evidence="1">
    <location>
        <begin position="71"/>
        <end position="96"/>
    </location>
</feature>